<reference evidence="1" key="2">
    <citation type="submission" date="2023-06" db="EMBL/GenBank/DDBJ databases">
        <authorList>
            <consortium name="Lawrence Berkeley National Laboratory"/>
            <person name="Haridas S."/>
            <person name="Hensen N."/>
            <person name="Bonometti L."/>
            <person name="Westerberg I."/>
            <person name="Brannstrom I.O."/>
            <person name="Guillou S."/>
            <person name="Cros-Aarteil S."/>
            <person name="Calhoun S."/>
            <person name="Kuo A."/>
            <person name="Mondo S."/>
            <person name="Pangilinan J."/>
            <person name="Riley R."/>
            <person name="Labutti K."/>
            <person name="Andreopoulos B."/>
            <person name="Lipzen A."/>
            <person name="Chen C."/>
            <person name="Yanf M."/>
            <person name="Daum C."/>
            <person name="Ng V."/>
            <person name="Clum A."/>
            <person name="Steindorff A."/>
            <person name="Ohm R."/>
            <person name="Martin F."/>
            <person name="Silar P."/>
            <person name="Natvig D."/>
            <person name="Lalanne C."/>
            <person name="Gautier V."/>
            <person name="Ament-Velasquez S.L."/>
            <person name="Kruys A."/>
            <person name="Hutchinson M.I."/>
            <person name="Powell A.J."/>
            <person name="Barry K."/>
            <person name="Miller A.N."/>
            <person name="Grigoriev I.V."/>
            <person name="Debuchy R."/>
            <person name="Gladieux P."/>
            <person name="Thoren M.H."/>
            <person name="Johannesson H."/>
        </authorList>
    </citation>
    <scope>NUCLEOTIDE SEQUENCE</scope>
    <source>
        <strain evidence="1">CBS 560.94</strain>
    </source>
</reference>
<accession>A0AAE0J7D0</accession>
<organism evidence="1 2">
    <name type="scientific">Neurospora tetraspora</name>
    <dbReference type="NCBI Taxonomy" id="94610"/>
    <lineage>
        <taxon>Eukaryota</taxon>
        <taxon>Fungi</taxon>
        <taxon>Dikarya</taxon>
        <taxon>Ascomycota</taxon>
        <taxon>Pezizomycotina</taxon>
        <taxon>Sordariomycetes</taxon>
        <taxon>Sordariomycetidae</taxon>
        <taxon>Sordariales</taxon>
        <taxon>Sordariaceae</taxon>
        <taxon>Neurospora</taxon>
    </lineage>
</organism>
<reference evidence="1" key="1">
    <citation type="journal article" date="2023" name="Mol. Phylogenet. Evol.">
        <title>Genome-scale phylogeny and comparative genomics of the fungal order Sordariales.</title>
        <authorList>
            <person name="Hensen N."/>
            <person name="Bonometti L."/>
            <person name="Westerberg I."/>
            <person name="Brannstrom I.O."/>
            <person name="Guillou S."/>
            <person name="Cros-Aarteil S."/>
            <person name="Calhoun S."/>
            <person name="Haridas S."/>
            <person name="Kuo A."/>
            <person name="Mondo S."/>
            <person name="Pangilinan J."/>
            <person name="Riley R."/>
            <person name="LaButti K."/>
            <person name="Andreopoulos B."/>
            <person name="Lipzen A."/>
            <person name="Chen C."/>
            <person name="Yan M."/>
            <person name="Daum C."/>
            <person name="Ng V."/>
            <person name="Clum A."/>
            <person name="Steindorff A."/>
            <person name="Ohm R.A."/>
            <person name="Martin F."/>
            <person name="Silar P."/>
            <person name="Natvig D.O."/>
            <person name="Lalanne C."/>
            <person name="Gautier V."/>
            <person name="Ament-Velasquez S.L."/>
            <person name="Kruys A."/>
            <person name="Hutchinson M.I."/>
            <person name="Powell A.J."/>
            <person name="Barry K."/>
            <person name="Miller A.N."/>
            <person name="Grigoriev I.V."/>
            <person name="Debuchy R."/>
            <person name="Gladieux P."/>
            <person name="Hiltunen Thoren M."/>
            <person name="Johannesson H."/>
        </authorList>
    </citation>
    <scope>NUCLEOTIDE SEQUENCE</scope>
    <source>
        <strain evidence="1">CBS 560.94</strain>
    </source>
</reference>
<name>A0AAE0J7D0_9PEZI</name>
<dbReference type="EMBL" id="JAUEPP010000008">
    <property type="protein sequence ID" value="KAK3338234.1"/>
    <property type="molecule type" value="Genomic_DNA"/>
</dbReference>
<sequence length="71" mass="8723">IACIINEVRSEVLTKFLFIKRNNFDTMASSLLRYILFWKCVQDIKFEFINDFEVIFLFNVIKYYYMVDVKY</sequence>
<dbReference type="Proteomes" id="UP001278500">
    <property type="component" value="Unassembled WGS sequence"/>
</dbReference>
<gene>
    <name evidence="1" type="ORF">B0H65DRAFT_434823</name>
</gene>
<feature type="non-terminal residue" evidence="1">
    <location>
        <position position="1"/>
    </location>
</feature>
<proteinExistence type="predicted"/>
<dbReference type="AlphaFoldDB" id="A0AAE0J7D0"/>
<evidence type="ECO:0000313" key="2">
    <source>
        <dbReference type="Proteomes" id="UP001278500"/>
    </source>
</evidence>
<keyword evidence="2" id="KW-1185">Reference proteome</keyword>
<evidence type="ECO:0000313" key="1">
    <source>
        <dbReference type="EMBL" id="KAK3338234.1"/>
    </source>
</evidence>
<comment type="caution">
    <text evidence="1">The sequence shown here is derived from an EMBL/GenBank/DDBJ whole genome shotgun (WGS) entry which is preliminary data.</text>
</comment>
<dbReference type="GeneID" id="87862310"/>
<protein>
    <submittedName>
        <fullName evidence="1">Uncharacterized protein</fullName>
    </submittedName>
</protein>
<dbReference type="RefSeq" id="XP_062677685.1">
    <property type="nucleotide sequence ID" value="XM_062825156.1"/>
</dbReference>